<dbReference type="GO" id="GO:0005840">
    <property type="term" value="C:ribosome"/>
    <property type="evidence" value="ECO:0007669"/>
    <property type="project" value="UniProtKB-KW"/>
</dbReference>
<name>A0A7J3XYS4_9CREN</name>
<dbReference type="InterPro" id="IPR004977">
    <property type="entry name" value="Ribosomal_eS25"/>
</dbReference>
<dbReference type="EMBL" id="DRYK01000055">
    <property type="protein sequence ID" value="HHP67908.1"/>
    <property type="molecule type" value="Genomic_DNA"/>
</dbReference>
<proteinExistence type="inferred from homology"/>
<accession>A0A7J3XYS4</accession>
<comment type="similarity">
    <text evidence="1">Belongs to the eukaryotic ribosomal protein eS25 family.</text>
</comment>
<protein>
    <submittedName>
        <fullName evidence="4">30S ribosomal protein S25</fullName>
    </submittedName>
</protein>
<gene>
    <name evidence="4" type="ORF">ENM60_03860</name>
</gene>
<sequence length="90" mass="10578">MSKKERAEKHLPEEISLSSPDLTSELVSRVEREIRKSEDPYITPFTISQKYGIKVSSAKRILRVLEEKDLIQLVSHTRRVRVYRPVKERS</sequence>
<evidence type="ECO:0000256" key="2">
    <source>
        <dbReference type="ARBA" id="ARBA00022980"/>
    </source>
</evidence>
<evidence type="ECO:0000256" key="1">
    <source>
        <dbReference type="ARBA" id="ARBA00009106"/>
    </source>
</evidence>
<reference evidence="4" key="1">
    <citation type="journal article" date="2020" name="mSystems">
        <title>Genome- and Community-Level Interaction Insights into Carbon Utilization and Element Cycling Functions of Hydrothermarchaeota in Hydrothermal Sediment.</title>
        <authorList>
            <person name="Zhou Z."/>
            <person name="Liu Y."/>
            <person name="Xu W."/>
            <person name="Pan J."/>
            <person name="Luo Z.H."/>
            <person name="Li M."/>
        </authorList>
    </citation>
    <scope>NUCLEOTIDE SEQUENCE [LARGE SCALE GENOMIC DNA]</scope>
    <source>
        <strain evidence="4">SpSt-110</strain>
    </source>
</reference>
<keyword evidence="3" id="KW-0687">Ribonucleoprotein</keyword>
<dbReference type="InterPro" id="IPR036388">
    <property type="entry name" value="WH-like_DNA-bd_sf"/>
</dbReference>
<dbReference type="Gene3D" id="1.10.10.10">
    <property type="entry name" value="Winged helix-like DNA-binding domain superfamily/Winged helix DNA-binding domain"/>
    <property type="match status" value="1"/>
</dbReference>
<evidence type="ECO:0000256" key="3">
    <source>
        <dbReference type="ARBA" id="ARBA00023274"/>
    </source>
</evidence>
<evidence type="ECO:0000313" key="4">
    <source>
        <dbReference type="EMBL" id="HHP67908.1"/>
    </source>
</evidence>
<comment type="caution">
    <text evidence="4">The sequence shown here is derived from an EMBL/GenBank/DDBJ whole genome shotgun (WGS) entry which is preliminary data.</text>
</comment>
<dbReference type="GO" id="GO:1990904">
    <property type="term" value="C:ribonucleoprotein complex"/>
    <property type="evidence" value="ECO:0007669"/>
    <property type="project" value="UniProtKB-KW"/>
</dbReference>
<dbReference type="Pfam" id="PF03297">
    <property type="entry name" value="Ribosomal_S25"/>
    <property type="match status" value="1"/>
</dbReference>
<dbReference type="InterPro" id="IPR036390">
    <property type="entry name" value="WH_DNA-bd_sf"/>
</dbReference>
<dbReference type="SUPFAM" id="SSF46785">
    <property type="entry name" value="Winged helix' DNA-binding domain"/>
    <property type="match status" value="1"/>
</dbReference>
<organism evidence="4">
    <name type="scientific">Thermogladius calderae</name>
    <dbReference type="NCBI Taxonomy" id="1200300"/>
    <lineage>
        <taxon>Archaea</taxon>
        <taxon>Thermoproteota</taxon>
        <taxon>Thermoprotei</taxon>
        <taxon>Desulfurococcales</taxon>
        <taxon>Desulfurococcaceae</taxon>
        <taxon>Thermogladius</taxon>
    </lineage>
</organism>
<keyword evidence="2 4" id="KW-0689">Ribosomal protein</keyword>
<dbReference type="AlphaFoldDB" id="A0A7J3XYS4"/>